<dbReference type="GeneID" id="111099652"/>
<dbReference type="KEGG" id="cvn:111099652"/>
<keyword evidence="4" id="KW-1185">Reference proteome</keyword>
<keyword evidence="2" id="KW-0808">Transferase</keyword>
<feature type="domain" description="Sulfotransferase" evidence="3">
    <location>
        <begin position="42"/>
        <end position="230"/>
    </location>
</feature>
<protein>
    <submittedName>
        <fullName evidence="5">Sulfotransferase family cytosolic 1B member 1-like</fullName>
    </submittedName>
</protein>
<name>A0A8B8A6E6_CRAVI</name>
<dbReference type="InterPro" id="IPR027417">
    <property type="entry name" value="P-loop_NTPase"/>
</dbReference>
<comment type="similarity">
    <text evidence="1">Belongs to the sulfotransferase 1 family.</text>
</comment>
<evidence type="ECO:0000313" key="5">
    <source>
        <dbReference type="RefSeq" id="XP_022286730.1"/>
    </source>
</evidence>
<evidence type="ECO:0000313" key="4">
    <source>
        <dbReference type="Proteomes" id="UP000694844"/>
    </source>
</evidence>
<dbReference type="SUPFAM" id="SSF52540">
    <property type="entry name" value="P-loop containing nucleoside triphosphate hydrolases"/>
    <property type="match status" value="1"/>
</dbReference>
<evidence type="ECO:0000259" key="3">
    <source>
        <dbReference type="Pfam" id="PF00685"/>
    </source>
</evidence>
<sequence>MAANYSREGIVYNGLILPFYKPLLENPGARINAIKDLEGRCDDVIITAFPRSGTHWIWEIVHMLLTQNDEYTDRTKETAFLEFVDDLNKVEHIPSPRILNTHVPYGWLPKQHIEKKRKIIHVVRNPKDVFVSYFHFKKNFGLIEDWNEFFKYVIVGPNAPYGGWIEYEKAFDPDRENVFVISYENLKLKPTEEILKLAKFLEIDCSDELIEKIADKCGFDKLKNAHCTMKKT</sequence>
<dbReference type="OrthoDB" id="6341251at2759"/>
<dbReference type="GO" id="GO:0008146">
    <property type="term" value="F:sulfotransferase activity"/>
    <property type="evidence" value="ECO:0007669"/>
    <property type="project" value="InterPro"/>
</dbReference>
<evidence type="ECO:0000256" key="1">
    <source>
        <dbReference type="ARBA" id="ARBA00005771"/>
    </source>
</evidence>
<dbReference type="Proteomes" id="UP000694844">
    <property type="component" value="Chromosome 1"/>
</dbReference>
<accession>A0A8B8A6E6</accession>
<dbReference type="Gene3D" id="3.40.50.300">
    <property type="entry name" value="P-loop containing nucleotide triphosphate hydrolases"/>
    <property type="match status" value="1"/>
</dbReference>
<reference evidence="4" key="1">
    <citation type="submission" date="2024-06" db="UniProtKB">
        <authorList>
            <consortium name="RefSeq"/>
        </authorList>
    </citation>
    <scope>NUCLEOTIDE SEQUENCE [LARGE SCALE GENOMIC DNA]</scope>
</reference>
<organism evidence="4 5">
    <name type="scientific">Crassostrea virginica</name>
    <name type="common">Eastern oyster</name>
    <dbReference type="NCBI Taxonomy" id="6565"/>
    <lineage>
        <taxon>Eukaryota</taxon>
        <taxon>Metazoa</taxon>
        <taxon>Spiralia</taxon>
        <taxon>Lophotrochozoa</taxon>
        <taxon>Mollusca</taxon>
        <taxon>Bivalvia</taxon>
        <taxon>Autobranchia</taxon>
        <taxon>Pteriomorphia</taxon>
        <taxon>Ostreida</taxon>
        <taxon>Ostreoidea</taxon>
        <taxon>Ostreidae</taxon>
        <taxon>Crassostrea</taxon>
    </lineage>
</organism>
<dbReference type="Pfam" id="PF00685">
    <property type="entry name" value="Sulfotransfer_1"/>
    <property type="match status" value="1"/>
</dbReference>
<reference evidence="5" key="2">
    <citation type="submission" date="2025-08" db="UniProtKB">
        <authorList>
            <consortium name="RefSeq"/>
        </authorList>
    </citation>
    <scope>IDENTIFICATION</scope>
    <source>
        <tissue evidence="5">Whole sample</tissue>
    </source>
</reference>
<dbReference type="PANTHER" id="PTHR11783">
    <property type="entry name" value="SULFOTRANSFERASE SULT"/>
    <property type="match status" value="1"/>
</dbReference>
<dbReference type="AlphaFoldDB" id="A0A8B8A6E6"/>
<dbReference type="RefSeq" id="XP_022286730.1">
    <property type="nucleotide sequence ID" value="XM_022431022.1"/>
</dbReference>
<proteinExistence type="inferred from homology"/>
<evidence type="ECO:0000256" key="2">
    <source>
        <dbReference type="ARBA" id="ARBA00022679"/>
    </source>
</evidence>
<dbReference type="InterPro" id="IPR000863">
    <property type="entry name" value="Sulfotransferase_dom"/>
</dbReference>
<gene>
    <name evidence="5" type="primary">LOC111099652</name>
</gene>